<proteinExistence type="predicted"/>
<evidence type="ECO:0000313" key="2">
    <source>
        <dbReference type="EMBL" id="GIM72207.1"/>
    </source>
</evidence>
<accession>A0A919VQH7</accession>
<dbReference type="Pfam" id="PF00196">
    <property type="entry name" value="GerE"/>
    <property type="match status" value="1"/>
</dbReference>
<reference evidence="2" key="1">
    <citation type="submission" date="2021-03" db="EMBL/GenBank/DDBJ databases">
        <title>Whole genome shotgun sequence of Actinoplanes auranticolor NBRC 12245.</title>
        <authorList>
            <person name="Komaki H."/>
            <person name="Tamura T."/>
        </authorList>
    </citation>
    <scope>NUCLEOTIDE SEQUENCE</scope>
    <source>
        <strain evidence="2">NBRC 12245</strain>
    </source>
</reference>
<feature type="domain" description="HTH luxR-type" evidence="1">
    <location>
        <begin position="1"/>
        <end position="65"/>
    </location>
</feature>
<organism evidence="2 3">
    <name type="scientific">Actinoplanes auranticolor</name>
    <dbReference type="NCBI Taxonomy" id="47988"/>
    <lineage>
        <taxon>Bacteria</taxon>
        <taxon>Bacillati</taxon>
        <taxon>Actinomycetota</taxon>
        <taxon>Actinomycetes</taxon>
        <taxon>Micromonosporales</taxon>
        <taxon>Micromonosporaceae</taxon>
        <taxon>Actinoplanes</taxon>
    </lineage>
</organism>
<dbReference type="InterPro" id="IPR016032">
    <property type="entry name" value="Sig_transdc_resp-reg_C-effctor"/>
</dbReference>
<dbReference type="Gene3D" id="1.10.10.10">
    <property type="entry name" value="Winged helix-like DNA-binding domain superfamily/Winged helix DNA-binding domain"/>
    <property type="match status" value="1"/>
</dbReference>
<dbReference type="AlphaFoldDB" id="A0A919VQH7"/>
<evidence type="ECO:0000259" key="1">
    <source>
        <dbReference type="PROSITE" id="PS50043"/>
    </source>
</evidence>
<dbReference type="GO" id="GO:0003677">
    <property type="term" value="F:DNA binding"/>
    <property type="evidence" value="ECO:0007669"/>
    <property type="project" value="InterPro"/>
</dbReference>
<dbReference type="InterPro" id="IPR036388">
    <property type="entry name" value="WH-like_DNA-bd_sf"/>
</dbReference>
<dbReference type="SUPFAM" id="SSF46894">
    <property type="entry name" value="C-terminal effector domain of the bipartite response regulators"/>
    <property type="match status" value="1"/>
</dbReference>
<protein>
    <recommendedName>
        <fullName evidence="1">HTH luxR-type domain-containing protein</fullName>
    </recommendedName>
</protein>
<dbReference type="InterPro" id="IPR000792">
    <property type="entry name" value="Tscrpt_reg_LuxR_C"/>
</dbReference>
<comment type="caution">
    <text evidence="2">The sequence shown here is derived from an EMBL/GenBank/DDBJ whole genome shotgun (WGS) entry which is preliminary data.</text>
</comment>
<dbReference type="EMBL" id="BOQL01000040">
    <property type="protein sequence ID" value="GIM72207.1"/>
    <property type="molecule type" value="Genomic_DNA"/>
</dbReference>
<keyword evidence="3" id="KW-1185">Reference proteome</keyword>
<dbReference type="SMART" id="SM00421">
    <property type="entry name" value="HTH_LUXR"/>
    <property type="match status" value="1"/>
</dbReference>
<dbReference type="PROSITE" id="PS50043">
    <property type="entry name" value="HTH_LUXR_2"/>
    <property type="match status" value="1"/>
</dbReference>
<name>A0A919VQH7_9ACTN</name>
<evidence type="ECO:0000313" key="3">
    <source>
        <dbReference type="Proteomes" id="UP000681340"/>
    </source>
</evidence>
<dbReference type="GO" id="GO:0006355">
    <property type="term" value="P:regulation of DNA-templated transcription"/>
    <property type="evidence" value="ECO:0007669"/>
    <property type="project" value="InterPro"/>
</dbReference>
<dbReference type="Proteomes" id="UP000681340">
    <property type="component" value="Unassembled WGS sequence"/>
</dbReference>
<gene>
    <name evidence="2" type="ORF">Aau02nite_49870</name>
</gene>
<sequence>MVDERGLGPQERELIRLLAAGHTDEAAARKLAISLRSVQRMMTSLTERLNAASRFQAGVHAARRGWL</sequence>